<dbReference type="AlphaFoldDB" id="A0A5J4WKQ3"/>
<evidence type="ECO:0000313" key="1">
    <source>
        <dbReference type="EMBL" id="KAA6395196.1"/>
    </source>
</evidence>
<dbReference type="EMBL" id="SNRW01001746">
    <property type="protein sequence ID" value="KAA6395196.1"/>
    <property type="molecule type" value="Genomic_DNA"/>
</dbReference>
<evidence type="ECO:0000313" key="2">
    <source>
        <dbReference type="Proteomes" id="UP000324800"/>
    </source>
</evidence>
<proteinExistence type="predicted"/>
<protein>
    <submittedName>
        <fullName evidence="1">Uncharacterized protein</fullName>
    </submittedName>
</protein>
<comment type="caution">
    <text evidence="1">The sequence shown here is derived from an EMBL/GenBank/DDBJ whole genome shotgun (WGS) entry which is preliminary data.</text>
</comment>
<name>A0A5J4WKQ3_9EUKA</name>
<organism evidence="1 2">
    <name type="scientific">Streblomastix strix</name>
    <dbReference type="NCBI Taxonomy" id="222440"/>
    <lineage>
        <taxon>Eukaryota</taxon>
        <taxon>Metamonada</taxon>
        <taxon>Preaxostyla</taxon>
        <taxon>Oxymonadida</taxon>
        <taxon>Streblomastigidae</taxon>
        <taxon>Streblomastix</taxon>
    </lineage>
</organism>
<dbReference type="Proteomes" id="UP000324800">
    <property type="component" value="Unassembled WGS sequence"/>
</dbReference>
<accession>A0A5J4WKQ3</accession>
<gene>
    <name evidence="1" type="ORF">EZS28_009275</name>
</gene>
<reference evidence="1 2" key="1">
    <citation type="submission" date="2019-03" db="EMBL/GenBank/DDBJ databases">
        <title>Single cell metagenomics reveals metabolic interactions within the superorganism composed of flagellate Streblomastix strix and complex community of Bacteroidetes bacteria on its surface.</title>
        <authorList>
            <person name="Treitli S.C."/>
            <person name="Kolisko M."/>
            <person name="Husnik F."/>
            <person name="Keeling P."/>
            <person name="Hampl V."/>
        </authorList>
    </citation>
    <scope>NUCLEOTIDE SEQUENCE [LARGE SCALE GENOMIC DNA]</scope>
    <source>
        <strain evidence="1">ST1C</strain>
    </source>
</reference>
<sequence length="102" mass="11733">MRQQIEIFGTAGGIEEENIADALCNVSCILDAYNKIKDADDSYVESKKRCLEQSIEEGGIEEIEAHIKHRKFAYPYQFVDPKYPKHTKEAIVNNWKDPTNNQ</sequence>